<name>A0ABX0IFM3_9ACTN</name>
<keyword evidence="3" id="KW-1185">Reference proteome</keyword>
<organism evidence="2 3">
    <name type="scientific">Xiamenia xianingshaonis</name>
    <dbReference type="NCBI Taxonomy" id="2682776"/>
    <lineage>
        <taxon>Bacteria</taxon>
        <taxon>Bacillati</taxon>
        <taxon>Actinomycetota</taxon>
        <taxon>Coriobacteriia</taxon>
        <taxon>Eggerthellales</taxon>
        <taxon>Eggerthellaceae</taxon>
        <taxon>Xiamenia</taxon>
    </lineage>
</organism>
<dbReference type="RefSeq" id="WP_166338535.1">
    <property type="nucleotide sequence ID" value="NZ_WPCR01000002.1"/>
</dbReference>
<reference evidence="2 3" key="1">
    <citation type="submission" date="2019-11" db="EMBL/GenBank/DDBJ databases">
        <title>Eggerthellaceae novel genus isolated from the rectal contents of marmort.</title>
        <authorList>
            <person name="Zhang G."/>
        </authorList>
    </citation>
    <scope>NUCLEOTIDE SEQUENCE [LARGE SCALE GENOMIC DNA]</scope>
    <source>
        <strain evidence="3">zg-886</strain>
    </source>
</reference>
<feature type="region of interest" description="Disordered" evidence="1">
    <location>
        <begin position="169"/>
        <end position="188"/>
    </location>
</feature>
<dbReference type="EMBL" id="WPCR01000002">
    <property type="protein sequence ID" value="NHM13591.1"/>
    <property type="molecule type" value="Genomic_DNA"/>
</dbReference>
<evidence type="ECO:0000313" key="2">
    <source>
        <dbReference type="EMBL" id="NHM13591.1"/>
    </source>
</evidence>
<dbReference type="Proteomes" id="UP000636394">
    <property type="component" value="Unassembled WGS sequence"/>
</dbReference>
<accession>A0ABX0IFM3</accession>
<protein>
    <submittedName>
        <fullName evidence="2">Uncharacterized protein</fullName>
    </submittedName>
</protein>
<evidence type="ECO:0000313" key="3">
    <source>
        <dbReference type="Proteomes" id="UP000636394"/>
    </source>
</evidence>
<dbReference type="InterPro" id="IPR046286">
    <property type="entry name" value="DUF6323"/>
</dbReference>
<dbReference type="Pfam" id="PF19848">
    <property type="entry name" value="DUF6323"/>
    <property type="match status" value="1"/>
</dbReference>
<sequence length="188" mass="20266">MDANAWLSAPSRARTDSTLAEVNGRLAAGGLSVSREDARMLAGRRNEALAETGRVEFGPPAIVAVAEAVATSPCLAQDSLAQDLAELQDAFYAVRDELPADVPDAEIAEALRGCLDAWGDAGEVASLPAEEVMRHSEEYARAAEAEDACEYRIVDDEGRAYAFDPDAWDCDEQADGWDGERWGDDWDD</sequence>
<comment type="caution">
    <text evidence="2">The sequence shown here is derived from an EMBL/GenBank/DDBJ whole genome shotgun (WGS) entry which is preliminary data.</text>
</comment>
<gene>
    <name evidence="2" type="ORF">GMI68_02190</name>
</gene>
<evidence type="ECO:0000256" key="1">
    <source>
        <dbReference type="SAM" id="MobiDB-lite"/>
    </source>
</evidence>
<proteinExistence type="predicted"/>
<feature type="compositionally biased region" description="Basic and acidic residues" evidence="1">
    <location>
        <begin position="178"/>
        <end position="188"/>
    </location>
</feature>